<protein>
    <submittedName>
        <fullName evidence="1">Uncharacterized protein</fullName>
    </submittedName>
</protein>
<accession>A0A4R1M015</accession>
<comment type="caution">
    <text evidence="1">The sequence shown here is derived from an EMBL/GenBank/DDBJ whole genome shotgun (WGS) entry which is preliminary data.</text>
</comment>
<evidence type="ECO:0000313" key="2">
    <source>
        <dbReference type="Proteomes" id="UP000294616"/>
    </source>
</evidence>
<organism evidence="1 2">
    <name type="scientific">Albibacterium bauzanense</name>
    <dbReference type="NCBI Taxonomy" id="653929"/>
    <lineage>
        <taxon>Bacteria</taxon>
        <taxon>Pseudomonadati</taxon>
        <taxon>Bacteroidota</taxon>
        <taxon>Sphingobacteriia</taxon>
        <taxon>Sphingobacteriales</taxon>
        <taxon>Sphingobacteriaceae</taxon>
        <taxon>Albibacterium</taxon>
    </lineage>
</organism>
<sequence length="39" mass="4453">MLLISVFYNTEFFLISLTVDFESINLKYPLSIGLLGRNA</sequence>
<reference evidence="1 2" key="1">
    <citation type="submission" date="2019-03" db="EMBL/GenBank/DDBJ databases">
        <title>Genomic Encyclopedia of Archaeal and Bacterial Type Strains, Phase II (KMG-II): from individual species to whole genera.</title>
        <authorList>
            <person name="Goeker M."/>
        </authorList>
    </citation>
    <scope>NUCLEOTIDE SEQUENCE [LARGE SCALE GENOMIC DNA]</scope>
    <source>
        <strain evidence="1 2">DSM 22554</strain>
    </source>
</reference>
<dbReference type="Proteomes" id="UP000294616">
    <property type="component" value="Unassembled WGS sequence"/>
</dbReference>
<dbReference type="AlphaFoldDB" id="A0A4R1M015"/>
<gene>
    <name evidence="1" type="ORF">C8N28_1444</name>
</gene>
<dbReference type="EMBL" id="SMGO01000002">
    <property type="protein sequence ID" value="TCK82859.1"/>
    <property type="molecule type" value="Genomic_DNA"/>
</dbReference>
<name>A0A4R1M015_9SPHI</name>
<keyword evidence="2" id="KW-1185">Reference proteome</keyword>
<evidence type="ECO:0000313" key="1">
    <source>
        <dbReference type="EMBL" id="TCK82859.1"/>
    </source>
</evidence>
<proteinExistence type="predicted"/>